<dbReference type="EMBL" id="AP006523">
    <property type="protein sequence ID" value="BAD23783.1"/>
    <property type="molecule type" value="Genomic_DNA"/>
</dbReference>
<gene>
    <name evidence="1" type="primary">B1215B07.30</name>
</gene>
<accession>Q6K1R9</accession>
<sequence>MARGCAASGGGMPTMARGCVANGGGRQVRHVEVSGGVEAGEVQPVSMGGWPAGGVGAVESMRWQRLAGGGGVIFPLVGIVELSTSSGWAVG</sequence>
<evidence type="ECO:0000313" key="1">
    <source>
        <dbReference type="EMBL" id="BAD23783.1"/>
    </source>
</evidence>
<proteinExistence type="predicted"/>
<reference evidence="2" key="1">
    <citation type="journal article" date="2005" name="Nature">
        <title>The map-based sequence of the rice genome.</title>
        <authorList>
            <consortium name="International rice genome sequencing project (IRGSP)"/>
            <person name="Matsumoto T."/>
            <person name="Wu J."/>
            <person name="Kanamori H."/>
            <person name="Katayose Y."/>
            <person name="Fujisawa M."/>
            <person name="Namiki N."/>
            <person name="Mizuno H."/>
            <person name="Yamamoto K."/>
            <person name="Antonio B.A."/>
            <person name="Baba T."/>
            <person name="Sakata K."/>
            <person name="Nagamura Y."/>
            <person name="Aoki H."/>
            <person name="Arikawa K."/>
            <person name="Arita K."/>
            <person name="Bito T."/>
            <person name="Chiden Y."/>
            <person name="Fujitsuka N."/>
            <person name="Fukunaka R."/>
            <person name="Hamada M."/>
            <person name="Harada C."/>
            <person name="Hayashi A."/>
            <person name="Hijishita S."/>
            <person name="Honda M."/>
            <person name="Hosokawa S."/>
            <person name="Ichikawa Y."/>
            <person name="Idonuma A."/>
            <person name="Iijima M."/>
            <person name="Ikeda M."/>
            <person name="Ikeno M."/>
            <person name="Ito K."/>
            <person name="Ito S."/>
            <person name="Ito T."/>
            <person name="Ito Y."/>
            <person name="Ito Y."/>
            <person name="Iwabuchi A."/>
            <person name="Kamiya K."/>
            <person name="Karasawa W."/>
            <person name="Kurita K."/>
            <person name="Katagiri S."/>
            <person name="Kikuta A."/>
            <person name="Kobayashi H."/>
            <person name="Kobayashi N."/>
            <person name="Machita K."/>
            <person name="Maehara T."/>
            <person name="Masukawa M."/>
            <person name="Mizubayashi T."/>
            <person name="Mukai Y."/>
            <person name="Nagasaki H."/>
            <person name="Nagata Y."/>
            <person name="Naito S."/>
            <person name="Nakashima M."/>
            <person name="Nakama Y."/>
            <person name="Nakamichi Y."/>
            <person name="Nakamura M."/>
            <person name="Meguro A."/>
            <person name="Negishi M."/>
            <person name="Ohta I."/>
            <person name="Ohta T."/>
            <person name="Okamoto M."/>
            <person name="Ono N."/>
            <person name="Saji S."/>
            <person name="Sakaguchi M."/>
            <person name="Sakai K."/>
            <person name="Shibata M."/>
            <person name="Shimokawa T."/>
            <person name="Song J."/>
            <person name="Takazaki Y."/>
            <person name="Terasawa K."/>
            <person name="Tsugane M."/>
            <person name="Tsuji K."/>
            <person name="Ueda S."/>
            <person name="Waki K."/>
            <person name="Yamagata H."/>
            <person name="Yamamoto M."/>
            <person name="Yamamoto S."/>
            <person name="Yamane H."/>
            <person name="Yoshiki S."/>
            <person name="Yoshihara R."/>
            <person name="Yukawa K."/>
            <person name="Zhong H."/>
            <person name="Yano M."/>
            <person name="Yuan Q."/>
            <person name="Ouyang S."/>
            <person name="Liu J."/>
            <person name="Jones K.M."/>
            <person name="Gansberger K."/>
            <person name="Moffat K."/>
            <person name="Hill J."/>
            <person name="Bera J."/>
            <person name="Fadrosh D."/>
            <person name="Jin S."/>
            <person name="Johri S."/>
            <person name="Kim M."/>
            <person name="Overton L."/>
            <person name="Reardon M."/>
            <person name="Tsitrin T."/>
            <person name="Vuong H."/>
            <person name="Weaver B."/>
            <person name="Ciecko A."/>
            <person name="Tallon L."/>
            <person name="Jackson J."/>
            <person name="Pai G."/>
            <person name="Aken S.V."/>
            <person name="Utterback T."/>
            <person name="Reidmuller S."/>
            <person name="Feldblyum T."/>
            <person name="Hsiao J."/>
            <person name="Zismann V."/>
            <person name="Iobst S."/>
            <person name="de Vazeille A.R."/>
            <person name="Buell C.R."/>
            <person name="Ying K."/>
            <person name="Li Y."/>
            <person name="Lu T."/>
            <person name="Huang Y."/>
            <person name="Zhao Q."/>
            <person name="Feng Q."/>
            <person name="Zhang L."/>
            <person name="Zhu J."/>
            <person name="Weng Q."/>
            <person name="Mu J."/>
            <person name="Lu Y."/>
            <person name="Fan D."/>
            <person name="Liu Y."/>
            <person name="Guan J."/>
            <person name="Zhang Y."/>
            <person name="Yu S."/>
            <person name="Liu X."/>
            <person name="Zhang Y."/>
            <person name="Hong G."/>
            <person name="Han B."/>
            <person name="Choisne N."/>
            <person name="Demange N."/>
            <person name="Orjeda G."/>
            <person name="Samain S."/>
            <person name="Cattolico L."/>
            <person name="Pelletier E."/>
            <person name="Couloux A."/>
            <person name="Segurens B."/>
            <person name="Wincker P."/>
            <person name="D'Hont A."/>
            <person name="Scarpelli C."/>
            <person name="Weissenbach J."/>
            <person name="Salanoubat M."/>
            <person name="Quetier F."/>
            <person name="Yu Y."/>
            <person name="Kim H.R."/>
            <person name="Rambo T."/>
            <person name="Currie J."/>
            <person name="Collura K."/>
            <person name="Luo M."/>
            <person name="Yang T."/>
            <person name="Ammiraju J.S.S."/>
            <person name="Engler F."/>
            <person name="Soderlund C."/>
            <person name="Wing R.A."/>
            <person name="Palmer L.E."/>
            <person name="de la Bastide M."/>
            <person name="Spiegel L."/>
            <person name="Nascimento L."/>
            <person name="Zutavern T."/>
            <person name="O'Shaughnessy A."/>
            <person name="Dike S."/>
            <person name="Dedhia N."/>
            <person name="Preston R."/>
            <person name="Balija V."/>
            <person name="McCombie W.R."/>
            <person name="Chow T."/>
            <person name="Chen H."/>
            <person name="Chung M."/>
            <person name="Chen C."/>
            <person name="Shaw J."/>
            <person name="Wu H."/>
            <person name="Hsiao K."/>
            <person name="Chao Y."/>
            <person name="Chu M."/>
            <person name="Cheng C."/>
            <person name="Hour A."/>
            <person name="Lee P."/>
            <person name="Lin S."/>
            <person name="Lin Y."/>
            <person name="Liou J."/>
            <person name="Liu S."/>
            <person name="Hsing Y."/>
            <person name="Raghuvanshi S."/>
            <person name="Mohanty A."/>
            <person name="Bharti A.K."/>
            <person name="Gaur A."/>
            <person name="Gupta V."/>
            <person name="Kumar D."/>
            <person name="Ravi V."/>
            <person name="Vij S."/>
            <person name="Kapur A."/>
            <person name="Khurana P."/>
            <person name="Khurana P."/>
            <person name="Khurana J.P."/>
            <person name="Tyagi A.K."/>
            <person name="Gaikwad K."/>
            <person name="Singh A."/>
            <person name="Dalal V."/>
            <person name="Srivastava S."/>
            <person name="Dixit A."/>
            <person name="Pal A.K."/>
            <person name="Ghazi I.A."/>
            <person name="Yadav M."/>
            <person name="Pandit A."/>
            <person name="Bhargava A."/>
            <person name="Sureshbabu K."/>
            <person name="Batra K."/>
            <person name="Sharma T.R."/>
            <person name="Mohapatra T."/>
            <person name="Singh N.K."/>
            <person name="Messing J."/>
            <person name="Nelson A.B."/>
            <person name="Fuks G."/>
            <person name="Kavchok S."/>
            <person name="Keizer G."/>
            <person name="Linton E."/>
            <person name="Llaca V."/>
            <person name="Song R."/>
            <person name="Tanyolac B."/>
            <person name="Young S."/>
            <person name="Ho-Il K."/>
            <person name="Hahn J.H."/>
            <person name="Sangsakoo G."/>
            <person name="Vanavichit A."/>
            <person name="de Mattos Luiz.A.T."/>
            <person name="Zimmer P.D."/>
            <person name="Malone G."/>
            <person name="Dellagostin O."/>
            <person name="de Oliveira A.C."/>
            <person name="Bevan M."/>
            <person name="Bancroft I."/>
            <person name="Minx P."/>
            <person name="Cordum H."/>
            <person name="Wilson R."/>
            <person name="Cheng Z."/>
            <person name="Jin W."/>
            <person name="Jiang J."/>
            <person name="Leong S.A."/>
            <person name="Iwama H."/>
            <person name="Gojobori T."/>
            <person name="Itoh T."/>
            <person name="Niimura Y."/>
            <person name="Fujii Y."/>
            <person name="Habara T."/>
            <person name="Sakai H."/>
            <person name="Sato Y."/>
            <person name="Wilson G."/>
            <person name="Kumar K."/>
            <person name="McCouch S."/>
            <person name="Juretic N."/>
            <person name="Hoen D."/>
            <person name="Wright S."/>
            <person name="Bruskiewich R."/>
            <person name="Bureau T."/>
            <person name="Miyao A."/>
            <person name="Hirochika H."/>
            <person name="Nishikawa T."/>
            <person name="Kadowaki K."/>
            <person name="Sugiura M."/>
            <person name="Burr B."/>
            <person name="Sasaki T."/>
        </authorList>
    </citation>
    <scope>NUCLEOTIDE SEQUENCE [LARGE SCALE GENOMIC DNA]</scope>
    <source>
        <strain evidence="2">cv. Nipponbare</strain>
    </source>
</reference>
<evidence type="ECO:0000313" key="2">
    <source>
        <dbReference type="Proteomes" id="UP000000763"/>
    </source>
</evidence>
<organism evidence="1 2">
    <name type="scientific">Oryza sativa subsp. japonica</name>
    <name type="common">Rice</name>
    <dbReference type="NCBI Taxonomy" id="39947"/>
    <lineage>
        <taxon>Eukaryota</taxon>
        <taxon>Viridiplantae</taxon>
        <taxon>Streptophyta</taxon>
        <taxon>Embryophyta</taxon>
        <taxon>Tracheophyta</taxon>
        <taxon>Spermatophyta</taxon>
        <taxon>Magnoliopsida</taxon>
        <taxon>Liliopsida</taxon>
        <taxon>Poales</taxon>
        <taxon>Poaceae</taxon>
        <taxon>BOP clade</taxon>
        <taxon>Oryzoideae</taxon>
        <taxon>Oryzeae</taxon>
        <taxon>Oryzinae</taxon>
        <taxon>Oryza</taxon>
        <taxon>Oryza sativa</taxon>
    </lineage>
</organism>
<dbReference type="AlphaFoldDB" id="Q6K1R9"/>
<protein>
    <submittedName>
        <fullName evidence="1">Uncharacterized protein</fullName>
    </submittedName>
</protein>
<reference evidence="2" key="2">
    <citation type="journal article" date="2008" name="Nucleic Acids Res.">
        <title>The rice annotation project database (RAP-DB): 2008 update.</title>
        <authorList>
            <consortium name="The rice annotation project (RAP)"/>
        </authorList>
    </citation>
    <scope>GENOME REANNOTATION</scope>
    <source>
        <strain evidence="2">cv. Nipponbare</strain>
    </source>
</reference>
<dbReference type="Proteomes" id="UP000000763">
    <property type="component" value="Chromosome 2"/>
</dbReference>
<name>Q6K1R9_ORYSJ</name>